<reference evidence="1" key="1">
    <citation type="journal article" date="2021" name="Proc. Natl. Acad. Sci. U.S.A.">
        <title>A Catalog of Tens of Thousands of Viruses from Human Metagenomes Reveals Hidden Associations with Chronic Diseases.</title>
        <authorList>
            <person name="Tisza M.J."/>
            <person name="Buck C.B."/>
        </authorList>
    </citation>
    <scope>NUCLEOTIDE SEQUENCE</scope>
    <source>
        <strain evidence="1">Ct7EW56</strain>
    </source>
</reference>
<evidence type="ECO:0000313" key="1">
    <source>
        <dbReference type="EMBL" id="DAD72649.1"/>
    </source>
</evidence>
<name>A0A8S5LRJ3_9CAUD</name>
<dbReference type="EMBL" id="BK015904">
    <property type="protein sequence ID" value="DAD72649.1"/>
    <property type="molecule type" value="Genomic_DNA"/>
</dbReference>
<organism evidence="1">
    <name type="scientific">Siphoviridae sp. ct7EW56</name>
    <dbReference type="NCBI Taxonomy" id="2827562"/>
    <lineage>
        <taxon>Viruses</taxon>
        <taxon>Duplodnaviria</taxon>
        <taxon>Heunggongvirae</taxon>
        <taxon>Uroviricota</taxon>
        <taxon>Caudoviricetes</taxon>
    </lineage>
</organism>
<proteinExistence type="predicted"/>
<protein>
    <submittedName>
        <fullName evidence="1">Uncharacterized protein</fullName>
    </submittedName>
</protein>
<accession>A0A8S5LRJ3</accession>
<sequence length="61" mass="7477">MITYRDIHRLRSTGYKVYRITDRIYLVSLYSRQEYDGNPVSTIAKWILSHVYVIRIVKRWI</sequence>